<feature type="coiled-coil region" evidence="1">
    <location>
        <begin position="44"/>
        <end position="85"/>
    </location>
</feature>
<dbReference type="InterPro" id="IPR031304">
    <property type="entry name" value="SLT_2"/>
</dbReference>
<feature type="coiled-coil region" evidence="1">
    <location>
        <begin position="181"/>
        <end position="239"/>
    </location>
</feature>
<evidence type="ECO:0000313" key="3">
    <source>
        <dbReference type="EMBL" id="PIU99637.1"/>
    </source>
</evidence>
<dbReference type="AlphaFoldDB" id="A0A2M7B930"/>
<proteinExistence type="predicted"/>
<dbReference type="Pfam" id="PF13406">
    <property type="entry name" value="SLT_2"/>
    <property type="match status" value="1"/>
</dbReference>
<gene>
    <name evidence="3" type="ORF">COS58_01365</name>
</gene>
<protein>
    <recommendedName>
        <fullName evidence="2">Transglycosylase SLT domain-containing protein</fullName>
    </recommendedName>
</protein>
<dbReference type="Gene3D" id="1.10.530.10">
    <property type="match status" value="1"/>
</dbReference>
<dbReference type="EMBL" id="PEVG01000015">
    <property type="protein sequence ID" value="PIU99637.1"/>
    <property type="molecule type" value="Genomic_DNA"/>
</dbReference>
<dbReference type="Proteomes" id="UP000228561">
    <property type="component" value="Unassembled WGS sequence"/>
</dbReference>
<evidence type="ECO:0000256" key="1">
    <source>
        <dbReference type="SAM" id="Coils"/>
    </source>
</evidence>
<evidence type="ECO:0000259" key="2">
    <source>
        <dbReference type="Pfam" id="PF13406"/>
    </source>
</evidence>
<dbReference type="Gene3D" id="6.10.250.3150">
    <property type="match status" value="1"/>
</dbReference>
<evidence type="ECO:0000313" key="4">
    <source>
        <dbReference type="Proteomes" id="UP000228561"/>
    </source>
</evidence>
<name>A0A2M7B930_9BACT</name>
<organism evidence="3 4">
    <name type="scientific">Candidatus Tagabacteria bacterium CG03_land_8_20_14_0_80_41_22</name>
    <dbReference type="NCBI Taxonomy" id="1975020"/>
    <lineage>
        <taxon>Bacteria</taxon>
        <taxon>Candidatus Tagaibacteriota</taxon>
    </lineage>
</organism>
<feature type="domain" description="Transglycosylase SLT" evidence="2">
    <location>
        <begin position="281"/>
        <end position="420"/>
    </location>
</feature>
<comment type="caution">
    <text evidence="3">The sequence shown here is derived from an EMBL/GenBank/DDBJ whole genome shotgun (WGS) entry which is preliminary data.</text>
</comment>
<sequence>MAIIKKIIQNFCKSEFKVLMAVFIAAIFSLFFLSQKINAEEIDPNAVLERRQQLEEELAKLESQIASYQATIEEKQREATTFERDIAILDAGIAKAKLEIKARDLNINKIVAAINDRSQIIDGFLGKIDEEKASLAEFFRRMNELDNTPLIEALLGYEKLSDFFADSDNFESIQKSIQESLAAIRSIKADTETEIEDLQNKKGEEMELHALQTLEKKRKEEAEENKNNLLKLTKGKEKEYQKLLTSRQKDAAAIRSQLFLLTGSPSIPFEKAVEYANIAFRATGVRPAFLLGVIAEESNLGENIGQCLLTNSPSKGDGKGKNTGTLFRRVMKSTRDVDPFIRITAKLGLDPMQMPISCPQSGGYGGAMGPAQFIPSTWESYESRIAALTGHNPPNPWNPYDAFMAAALYLRNLGAAAGGYTAERTAALKYFAGGNWNKSSWAFYGDDVMALAAKYQEQIDIILR</sequence>
<accession>A0A2M7B930</accession>
<reference evidence="4" key="1">
    <citation type="submission" date="2017-09" db="EMBL/GenBank/DDBJ databases">
        <title>Depth-based differentiation of microbial function through sediment-hosted aquifers and enrichment of novel symbionts in the deep terrestrial subsurface.</title>
        <authorList>
            <person name="Probst A.J."/>
            <person name="Ladd B."/>
            <person name="Jarett J.K."/>
            <person name="Geller-Mcgrath D.E."/>
            <person name="Sieber C.M.K."/>
            <person name="Emerson J.B."/>
            <person name="Anantharaman K."/>
            <person name="Thomas B.C."/>
            <person name="Malmstrom R."/>
            <person name="Stieglmeier M."/>
            <person name="Klingl A."/>
            <person name="Woyke T."/>
            <person name="Ryan C.M."/>
            <person name="Banfield J.F."/>
        </authorList>
    </citation>
    <scope>NUCLEOTIDE SEQUENCE [LARGE SCALE GENOMIC DNA]</scope>
</reference>
<keyword evidence="1" id="KW-0175">Coiled coil</keyword>
<dbReference type="SUPFAM" id="SSF53955">
    <property type="entry name" value="Lysozyme-like"/>
    <property type="match status" value="1"/>
</dbReference>
<dbReference type="InterPro" id="IPR023346">
    <property type="entry name" value="Lysozyme-like_dom_sf"/>
</dbReference>